<keyword evidence="4" id="KW-0336">GPI-anchor</keyword>
<keyword evidence="9" id="KW-0449">Lipoprotein</keyword>
<proteinExistence type="inferred from homology"/>
<comment type="function">
    <text evidence="10">May be a cell surface adhesion protein.</text>
</comment>
<evidence type="ECO:0000256" key="1">
    <source>
        <dbReference type="ARBA" id="ARBA00004609"/>
    </source>
</evidence>
<dbReference type="GO" id="GO:0098552">
    <property type="term" value="C:side of membrane"/>
    <property type="evidence" value="ECO:0007669"/>
    <property type="project" value="UniProtKB-KW"/>
</dbReference>
<dbReference type="GO" id="GO:0005886">
    <property type="term" value="C:plasma membrane"/>
    <property type="evidence" value="ECO:0007669"/>
    <property type="project" value="UniProtKB-SubCell"/>
</dbReference>
<keyword evidence="6" id="KW-0654">Proteoglycan</keyword>
<keyword evidence="5 12" id="KW-0732">Signal</keyword>
<evidence type="ECO:0000256" key="5">
    <source>
        <dbReference type="ARBA" id="ARBA00022729"/>
    </source>
</evidence>
<comment type="similarity">
    <text evidence="2">Belongs to the fasciclin-like AGP family.</text>
</comment>
<evidence type="ECO:0000256" key="3">
    <source>
        <dbReference type="ARBA" id="ARBA00022475"/>
    </source>
</evidence>
<evidence type="ECO:0000259" key="13">
    <source>
        <dbReference type="PROSITE" id="PS50213"/>
    </source>
</evidence>
<feature type="region of interest" description="Disordered" evidence="11">
    <location>
        <begin position="174"/>
        <end position="256"/>
    </location>
</feature>
<evidence type="ECO:0000256" key="11">
    <source>
        <dbReference type="SAM" id="MobiDB-lite"/>
    </source>
</evidence>
<protein>
    <submittedName>
        <fullName evidence="14">Fasciclin-like arabinogalactan protein 14</fullName>
    </submittedName>
</protein>
<dbReference type="AlphaFoldDB" id="A0A6A1UW37"/>
<keyword evidence="7" id="KW-0472">Membrane</keyword>
<evidence type="ECO:0000313" key="15">
    <source>
        <dbReference type="Proteomes" id="UP000516437"/>
    </source>
</evidence>
<comment type="subcellular location">
    <subcellularLocation>
        <location evidence="1">Cell membrane</location>
        <topology evidence="1">Lipid-anchor</topology>
        <topology evidence="1">GPI-anchor</topology>
    </subcellularLocation>
</comment>
<dbReference type="Gene3D" id="2.30.180.10">
    <property type="entry name" value="FAS1 domain"/>
    <property type="match status" value="1"/>
</dbReference>
<evidence type="ECO:0000256" key="6">
    <source>
        <dbReference type="ARBA" id="ARBA00022974"/>
    </source>
</evidence>
<dbReference type="FunFam" id="2.30.180.10:FF:000015">
    <property type="entry name" value="Fasciclin-like arabinogalactan protein 3"/>
    <property type="match status" value="1"/>
</dbReference>
<evidence type="ECO:0000256" key="7">
    <source>
        <dbReference type="ARBA" id="ARBA00023136"/>
    </source>
</evidence>
<comment type="caution">
    <text evidence="14">The sequence shown here is derived from an EMBL/GenBank/DDBJ whole genome shotgun (WGS) entry which is preliminary data.</text>
</comment>
<keyword evidence="8" id="KW-0325">Glycoprotein</keyword>
<keyword evidence="15" id="KW-1185">Reference proteome</keyword>
<dbReference type="PROSITE" id="PS50213">
    <property type="entry name" value="FAS1"/>
    <property type="match status" value="1"/>
</dbReference>
<evidence type="ECO:0000256" key="9">
    <source>
        <dbReference type="ARBA" id="ARBA00023288"/>
    </source>
</evidence>
<evidence type="ECO:0000256" key="10">
    <source>
        <dbReference type="ARBA" id="ARBA00024686"/>
    </source>
</evidence>
<dbReference type="PANTHER" id="PTHR32382:SF6">
    <property type="entry name" value="FASCICLIN-LIKE ARABINOGALACTAN PROTEIN 14"/>
    <property type="match status" value="1"/>
</dbReference>
<dbReference type="Proteomes" id="UP000516437">
    <property type="component" value="Chromosome 8"/>
</dbReference>
<evidence type="ECO:0000256" key="8">
    <source>
        <dbReference type="ARBA" id="ARBA00023180"/>
    </source>
</evidence>
<feature type="domain" description="FAS1" evidence="13">
    <location>
        <begin position="23"/>
        <end position="154"/>
    </location>
</feature>
<keyword evidence="3" id="KW-1003">Cell membrane</keyword>
<feature type="signal peptide" evidence="12">
    <location>
        <begin position="1"/>
        <end position="23"/>
    </location>
</feature>
<evidence type="ECO:0000256" key="4">
    <source>
        <dbReference type="ARBA" id="ARBA00022622"/>
    </source>
</evidence>
<dbReference type="EMBL" id="RXIC02000026">
    <property type="protein sequence ID" value="KAB1204501.1"/>
    <property type="molecule type" value="Genomic_DNA"/>
</dbReference>
<name>A0A6A1UW37_9ROSI</name>
<dbReference type="PANTHER" id="PTHR32382">
    <property type="entry name" value="FASCICLIN-LIKE ARABINOGALACTAN PROTEIN"/>
    <property type="match status" value="1"/>
</dbReference>
<dbReference type="InterPro" id="IPR000782">
    <property type="entry name" value="FAS1_domain"/>
</dbReference>
<feature type="chain" id="PRO_5025577617" evidence="12">
    <location>
        <begin position="24"/>
        <end position="256"/>
    </location>
</feature>
<dbReference type="InterPro" id="IPR033254">
    <property type="entry name" value="Plant_FLA"/>
</dbReference>
<sequence length="256" mass="26443">MNSKASTLLCLALFLLLSSASSAFNITKLLGRHSALSTFNDFLTETQLAEQINSRNTITVLVVDNKDLAGVSGIPLDTIKKILSLHVILDYYDIEKLTELPNKTALVPTLFQASGLAIGQQGFLNVSLINEGEIAFGSAVKGSSLNSKLVESVAAQPYNISVLQITSPIVPPGIDQSAASPTNSPPEAAIPVAAPKKSPVTAPAHAPAEKPVPETPAPRGAGAPTVSPVPLLAPEADAPEADAPEANAPEAACTRS</sequence>
<dbReference type="SUPFAM" id="SSF82153">
    <property type="entry name" value="FAS1 domain"/>
    <property type="match status" value="1"/>
</dbReference>
<feature type="compositionally biased region" description="Low complexity" evidence="11">
    <location>
        <begin position="244"/>
        <end position="256"/>
    </location>
</feature>
<evidence type="ECO:0000256" key="2">
    <source>
        <dbReference type="ARBA" id="ARBA00007843"/>
    </source>
</evidence>
<dbReference type="InterPro" id="IPR036378">
    <property type="entry name" value="FAS1_dom_sf"/>
</dbReference>
<evidence type="ECO:0000313" key="14">
    <source>
        <dbReference type="EMBL" id="KAB1204501.1"/>
    </source>
</evidence>
<reference evidence="14 15" key="1">
    <citation type="journal article" date="2019" name="Plant Biotechnol. J.">
        <title>The red bayberry genome and genetic basis of sex determination.</title>
        <authorList>
            <person name="Jia H.M."/>
            <person name="Jia H.J."/>
            <person name="Cai Q.L."/>
            <person name="Wang Y."/>
            <person name="Zhao H.B."/>
            <person name="Yang W.F."/>
            <person name="Wang G.Y."/>
            <person name="Li Y.H."/>
            <person name="Zhan D.L."/>
            <person name="Shen Y.T."/>
            <person name="Niu Q.F."/>
            <person name="Chang L."/>
            <person name="Qiu J."/>
            <person name="Zhao L."/>
            <person name="Xie H.B."/>
            <person name="Fu W.Y."/>
            <person name="Jin J."/>
            <person name="Li X.W."/>
            <person name="Jiao Y."/>
            <person name="Zhou C.C."/>
            <person name="Tu T."/>
            <person name="Chai C.Y."/>
            <person name="Gao J.L."/>
            <person name="Fan L.J."/>
            <person name="van de Weg E."/>
            <person name="Wang J.Y."/>
            <person name="Gao Z.S."/>
        </authorList>
    </citation>
    <scope>NUCLEOTIDE SEQUENCE [LARGE SCALE GENOMIC DNA]</scope>
    <source>
        <tissue evidence="14">Leaves</tissue>
    </source>
</reference>
<organism evidence="14 15">
    <name type="scientific">Morella rubra</name>
    <name type="common">Chinese bayberry</name>
    <dbReference type="NCBI Taxonomy" id="262757"/>
    <lineage>
        <taxon>Eukaryota</taxon>
        <taxon>Viridiplantae</taxon>
        <taxon>Streptophyta</taxon>
        <taxon>Embryophyta</taxon>
        <taxon>Tracheophyta</taxon>
        <taxon>Spermatophyta</taxon>
        <taxon>Magnoliopsida</taxon>
        <taxon>eudicotyledons</taxon>
        <taxon>Gunneridae</taxon>
        <taxon>Pentapetalae</taxon>
        <taxon>rosids</taxon>
        <taxon>fabids</taxon>
        <taxon>Fagales</taxon>
        <taxon>Myricaceae</taxon>
        <taxon>Morella</taxon>
    </lineage>
</organism>
<evidence type="ECO:0000256" key="12">
    <source>
        <dbReference type="SAM" id="SignalP"/>
    </source>
</evidence>
<dbReference type="OrthoDB" id="694090at2759"/>
<gene>
    <name evidence="14" type="ORF">CJ030_MR8G021847</name>
</gene>
<accession>A0A6A1UW37</accession>